<accession>A0A3P6SBG9</accession>
<dbReference type="OrthoDB" id="5801856at2759"/>
<protein>
    <submittedName>
        <fullName evidence="1">Uncharacterized protein</fullName>
    </submittedName>
</protein>
<name>A0A3P6SBG9_LITSI</name>
<evidence type="ECO:0000313" key="2">
    <source>
        <dbReference type="Proteomes" id="UP000277928"/>
    </source>
</evidence>
<proteinExistence type="predicted"/>
<reference evidence="1 2" key="1">
    <citation type="submission" date="2018-08" db="EMBL/GenBank/DDBJ databases">
        <authorList>
            <person name="Laetsch R D."/>
            <person name="Stevens L."/>
            <person name="Kumar S."/>
            <person name="Blaxter L. M."/>
        </authorList>
    </citation>
    <scope>NUCLEOTIDE SEQUENCE [LARGE SCALE GENOMIC DNA]</scope>
</reference>
<organism evidence="1 2">
    <name type="scientific">Litomosoides sigmodontis</name>
    <name type="common">Filarial nematode worm</name>
    <dbReference type="NCBI Taxonomy" id="42156"/>
    <lineage>
        <taxon>Eukaryota</taxon>
        <taxon>Metazoa</taxon>
        <taxon>Ecdysozoa</taxon>
        <taxon>Nematoda</taxon>
        <taxon>Chromadorea</taxon>
        <taxon>Rhabditida</taxon>
        <taxon>Spirurina</taxon>
        <taxon>Spiruromorpha</taxon>
        <taxon>Filarioidea</taxon>
        <taxon>Onchocercidae</taxon>
        <taxon>Litomosoides</taxon>
    </lineage>
</organism>
<dbReference type="OMA" id="AYAFYAI"/>
<dbReference type="AlphaFoldDB" id="A0A3P6SBG9"/>
<dbReference type="Proteomes" id="UP000277928">
    <property type="component" value="Unassembled WGS sequence"/>
</dbReference>
<dbReference type="EMBL" id="UYRX01000018">
    <property type="protein sequence ID" value="VDK69169.1"/>
    <property type="molecule type" value="Genomic_DNA"/>
</dbReference>
<evidence type="ECO:0000313" key="1">
    <source>
        <dbReference type="EMBL" id="VDK69169.1"/>
    </source>
</evidence>
<sequence length="248" mass="28702">MQFFFQFPDLISGTPSRCDASLLLEYLNHDEYEYYMGIGYANSCISTMLKIESSFQAEDMIAAVESLHDLQHHRRSNVVMHEETVVEALRTQDIQCSFNNMHPILIGFNLNVTIIVNFDDATKQLTIVLAESVRNQPTSFRYFYRDHLTSESTYAFLTAVDMGRGLLHFIKQNDNESSFTMDPSGAYAFYAIPEKHKQQAIYQLQVHYPNFTLHDQGRVKILTVNEDDQIVPIDRSALFVWKYASEKR</sequence>
<gene>
    <name evidence="1" type="ORF">NLS_LOCUS681</name>
</gene>
<keyword evidence="2" id="KW-1185">Reference proteome</keyword>